<gene>
    <name evidence="2" type="ORF">MACJ_001383</name>
</gene>
<protein>
    <submittedName>
        <fullName evidence="2">Uncharacterized protein</fullName>
    </submittedName>
</protein>
<feature type="compositionally biased region" description="Basic and acidic residues" evidence="1">
    <location>
        <begin position="20"/>
        <end position="29"/>
    </location>
</feature>
<organism evidence="2 3">
    <name type="scientific">Theileria orientalis</name>
    <dbReference type="NCBI Taxonomy" id="68886"/>
    <lineage>
        <taxon>Eukaryota</taxon>
        <taxon>Sar</taxon>
        <taxon>Alveolata</taxon>
        <taxon>Apicomplexa</taxon>
        <taxon>Aconoidasida</taxon>
        <taxon>Piroplasmida</taxon>
        <taxon>Theileriidae</taxon>
        <taxon>Theileria</taxon>
    </lineage>
</organism>
<dbReference type="OrthoDB" id="339159at2759"/>
<sequence>MGAKCSKNSARNASSNTDAEATRDFENKTSLRSAGTNQHLLDELSSVSQVGSPSYLSSARSSKQFDSALAPGGSFQDQLSMRSGSQLSFKDKNGGFLNQTSGLNKQFSSINTVSSRRSSQLSNRGSFQEFDNASKQGSMVKSLPSYASTNDSDSVVDNTVEMRSFTPFDMKKTDELAQFIVTQCGLGLSSDHNPLTCKICQTVDLSDAPLIA</sequence>
<proteinExistence type="predicted"/>
<dbReference type="EMBL" id="CP056068">
    <property type="protein sequence ID" value="UKJ90450.1"/>
    <property type="molecule type" value="Genomic_DNA"/>
</dbReference>
<evidence type="ECO:0000256" key="1">
    <source>
        <dbReference type="SAM" id="MobiDB-lite"/>
    </source>
</evidence>
<dbReference type="Proteomes" id="UP000244803">
    <property type="component" value="Chromosome 2"/>
</dbReference>
<feature type="compositionally biased region" description="Polar residues" evidence="1">
    <location>
        <begin position="1"/>
        <end position="19"/>
    </location>
</feature>
<evidence type="ECO:0000313" key="3">
    <source>
        <dbReference type="Proteomes" id="UP000244803"/>
    </source>
</evidence>
<evidence type="ECO:0000313" key="2">
    <source>
        <dbReference type="EMBL" id="UKJ90450.1"/>
    </source>
</evidence>
<name>A0A976M8F2_THEOR</name>
<accession>A0A976M8F2</accession>
<reference evidence="2" key="1">
    <citation type="submission" date="2022-07" db="EMBL/GenBank/DDBJ databases">
        <title>Evaluation of T. orientalis genome assembly methods using nanopore sequencing and analysis of variation between genomes.</title>
        <authorList>
            <person name="Yam J."/>
            <person name="Micallef M.L."/>
            <person name="Liu M."/>
            <person name="Djordjevic S.P."/>
            <person name="Bogema D.R."/>
            <person name="Jenkins C."/>
        </authorList>
    </citation>
    <scope>NUCLEOTIDE SEQUENCE</scope>
    <source>
        <strain evidence="2">Fish Creek</strain>
    </source>
</reference>
<feature type="region of interest" description="Disordered" evidence="1">
    <location>
        <begin position="1"/>
        <end position="37"/>
    </location>
</feature>
<dbReference type="AlphaFoldDB" id="A0A976M8F2"/>